<dbReference type="PANTHER" id="PTHR22916:SF51">
    <property type="entry name" value="GLYCOSYLTRANSFERASE EPSH-RELATED"/>
    <property type="match status" value="1"/>
</dbReference>
<comment type="caution">
    <text evidence="5">The sequence shown here is derived from an EMBL/GenBank/DDBJ whole genome shotgun (WGS) entry which is preliminary data.</text>
</comment>
<dbReference type="InterPro" id="IPR001173">
    <property type="entry name" value="Glyco_trans_2-like"/>
</dbReference>
<sequence>MVLISVIMPVYNVENYLDRAIKSILNQNFESYELILIDDGSTDKSGIICDKYSNEYPERVRVIHKENGGLSDSRNVGIDAARGNYYAFIDSDDTVEPTFLRTMYDISQESSSDMVICGVKIVDIFDNELDTKFWKLISTGSYNNEELLRLYYNGYSEQCVVAWNKLYNKELFKNLRYEKDRINEDEAILLNLMSAVNKVYVTEEKIYNYRIRKDSIMASLDVEDKSNNLIYEKNMMEILFNRGHYLLNNNFYGKSIAKYNLEYILWNLYKFYNKDTKSRKKYEKKFLKLLKKTIFKYGIGIISMKIGLFVLSKNVYYFLKRIVS</sequence>
<keyword evidence="3" id="KW-1133">Transmembrane helix</keyword>
<protein>
    <recommendedName>
        <fullName evidence="4">Glycosyltransferase 2-like domain-containing protein</fullName>
    </recommendedName>
</protein>
<feature type="transmembrane region" description="Helical" evidence="3">
    <location>
        <begin position="294"/>
        <end position="319"/>
    </location>
</feature>
<evidence type="ECO:0000313" key="5">
    <source>
        <dbReference type="EMBL" id="PLA76962.1"/>
    </source>
</evidence>
<dbReference type="Proteomes" id="UP000234579">
    <property type="component" value="Unassembled WGS sequence"/>
</dbReference>
<keyword evidence="3" id="KW-0812">Transmembrane</keyword>
<evidence type="ECO:0000256" key="1">
    <source>
        <dbReference type="ARBA" id="ARBA00022676"/>
    </source>
</evidence>
<evidence type="ECO:0000256" key="2">
    <source>
        <dbReference type="ARBA" id="ARBA00022679"/>
    </source>
</evidence>
<dbReference type="GO" id="GO:0016757">
    <property type="term" value="F:glycosyltransferase activity"/>
    <property type="evidence" value="ECO:0007669"/>
    <property type="project" value="UniProtKB-KW"/>
</dbReference>
<dbReference type="EMBL" id="PKGI01000017">
    <property type="protein sequence ID" value="PLA76962.1"/>
    <property type="molecule type" value="Genomic_DNA"/>
</dbReference>
<dbReference type="Gene3D" id="3.90.550.10">
    <property type="entry name" value="Spore Coat Polysaccharide Biosynthesis Protein SpsA, Chain A"/>
    <property type="match status" value="1"/>
</dbReference>
<evidence type="ECO:0000313" key="6">
    <source>
        <dbReference type="Proteomes" id="UP000234579"/>
    </source>
</evidence>
<gene>
    <name evidence="5" type="ORF">CYR79_03270</name>
</gene>
<evidence type="ECO:0000256" key="3">
    <source>
        <dbReference type="SAM" id="Phobius"/>
    </source>
</evidence>
<keyword evidence="3" id="KW-0472">Membrane</keyword>
<dbReference type="AlphaFoldDB" id="A0A2I2AC72"/>
<keyword evidence="2" id="KW-0808">Transferase</keyword>
<dbReference type="SUPFAM" id="SSF53448">
    <property type="entry name" value="Nucleotide-diphospho-sugar transferases"/>
    <property type="match status" value="1"/>
</dbReference>
<evidence type="ECO:0000259" key="4">
    <source>
        <dbReference type="Pfam" id="PF00535"/>
    </source>
</evidence>
<feature type="domain" description="Glycosyltransferase 2-like" evidence="4">
    <location>
        <begin position="5"/>
        <end position="175"/>
    </location>
</feature>
<dbReference type="PANTHER" id="PTHR22916">
    <property type="entry name" value="GLYCOSYLTRANSFERASE"/>
    <property type="match status" value="1"/>
</dbReference>
<dbReference type="Pfam" id="PF00535">
    <property type="entry name" value="Glycos_transf_2"/>
    <property type="match status" value="1"/>
</dbReference>
<dbReference type="InterPro" id="IPR029044">
    <property type="entry name" value="Nucleotide-diphossugar_trans"/>
</dbReference>
<proteinExistence type="predicted"/>
<reference evidence="6" key="1">
    <citation type="submission" date="2017-12" db="EMBL/GenBank/DDBJ databases">
        <authorList>
            <person name="Christensen H."/>
        </authorList>
    </citation>
    <scope>NUCLEOTIDE SEQUENCE [LARGE SCALE GENOMIC DNA]</scope>
    <source>
        <strain evidence="6">268A</strain>
    </source>
</reference>
<accession>A0A2I2AC72</accession>
<dbReference type="RefSeq" id="WP_101811494.1">
    <property type="nucleotide sequence ID" value="NZ_PKGI01000017.1"/>
</dbReference>
<dbReference type="CDD" id="cd00761">
    <property type="entry name" value="Glyco_tranf_GTA_type"/>
    <property type="match status" value="1"/>
</dbReference>
<organism evidence="5 6">
    <name type="scientific">Ligilactobacillus agilis</name>
    <dbReference type="NCBI Taxonomy" id="1601"/>
    <lineage>
        <taxon>Bacteria</taxon>
        <taxon>Bacillati</taxon>
        <taxon>Bacillota</taxon>
        <taxon>Bacilli</taxon>
        <taxon>Lactobacillales</taxon>
        <taxon>Lactobacillaceae</taxon>
        <taxon>Ligilactobacillus</taxon>
    </lineage>
</organism>
<name>A0A2I2AC72_9LACO</name>
<keyword evidence="1" id="KW-0328">Glycosyltransferase</keyword>